<gene>
    <name evidence="1" type="ORF">POM88_051289</name>
</gene>
<dbReference type="EMBL" id="JAUIZM010000011">
    <property type="protein sequence ID" value="KAK1358033.1"/>
    <property type="molecule type" value="Genomic_DNA"/>
</dbReference>
<organism evidence="1 2">
    <name type="scientific">Heracleum sosnowskyi</name>
    <dbReference type="NCBI Taxonomy" id="360622"/>
    <lineage>
        <taxon>Eukaryota</taxon>
        <taxon>Viridiplantae</taxon>
        <taxon>Streptophyta</taxon>
        <taxon>Embryophyta</taxon>
        <taxon>Tracheophyta</taxon>
        <taxon>Spermatophyta</taxon>
        <taxon>Magnoliopsida</taxon>
        <taxon>eudicotyledons</taxon>
        <taxon>Gunneridae</taxon>
        <taxon>Pentapetalae</taxon>
        <taxon>asterids</taxon>
        <taxon>campanulids</taxon>
        <taxon>Apiales</taxon>
        <taxon>Apiaceae</taxon>
        <taxon>Apioideae</taxon>
        <taxon>apioid superclade</taxon>
        <taxon>Tordylieae</taxon>
        <taxon>Tordyliinae</taxon>
        <taxon>Heracleum</taxon>
    </lineage>
</organism>
<comment type="caution">
    <text evidence="1">The sequence shown here is derived from an EMBL/GenBank/DDBJ whole genome shotgun (WGS) entry which is preliminary data.</text>
</comment>
<dbReference type="Proteomes" id="UP001237642">
    <property type="component" value="Unassembled WGS sequence"/>
</dbReference>
<evidence type="ECO:0000313" key="2">
    <source>
        <dbReference type="Proteomes" id="UP001237642"/>
    </source>
</evidence>
<reference evidence="1" key="2">
    <citation type="submission" date="2023-05" db="EMBL/GenBank/DDBJ databases">
        <authorList>
            <person name="Schelkunov M.I."/>
        </authorList>
    </citation>
    <scope>NUCLEOTIDE SEQUENCE</scope>
    <source>
        <strain evidence="1">Hsosn_3</strain>
        <tissue evidence="1">Leaf</tissue>
    </source>
</reference>
<name>A0AAD8H1M7_9APIA</name>
<proteinExistence type="predicted"/>
<evidence type="ECO:0000313" key="1">
    <source>
        <dbReference type="EMBL" id="KAK1358033.1"/>
    </source>
</evidence>
<sequence>MMDDKSSERMHGFWFGSMDTFKYEVVTCVKCLRRPSQMVRDNKYLESETPLLNGLQFRKPLASIQDILRIVPGSYFWLSRPNQSLPAVTHSAIVNCACPVFSAAASNLCAKHQKVKVNKIELRSDSNSASTCTNNLCFDHFGISKEKIDPRKVKWNREHRPVVQLGWGRILGAFGATYVCPLQNTCLNILMQTPDIYSTYFHQRELPQI</sequence>
<protein>
    <submittedName>
        <fullName evidence="1">Uncharacterized protein</fullName>
    </submittedName>
</protein>
<reference evidence="1" key="1">
    <citation type="submission" date="2023-02" db="EMBL/GenBank/DDBJ databases">
        <title>Genome of toxic invasive species Heracleum sosnowskyi carries increased number of genes despite the absence of recent whole-genome duplications.</title>
        <authorList>
            <person name="Schelkunov M."/>
            <person name="Shtratnikova V."/>
            <person name="Makarenko M."/>
            <person name="Klepikova A."/>
            <person name="Omelchenko D."/>
            <person name="Novikova G."/>
            <person name="Obukhova E."/>
            <person name="Bogdanov V."/>
            <person name="Penin A."/>
            <person name="Logacheva M."/>
        </authorList>
    </citation>
    <scope>NUCLEOTIDE SEQUENCE</scope>
    <source>
        <strain evidence="1">Hsosn_3</strain>
        <tissue evidence="1">Leaf</tissue>
    </source>
</reference>
<dbReference type="AlphaFoldDB" id="A0AAD8H1M7"/>
<keyword evidence="2" id="KW-1185">Reference proteome</keyword>
<accession>A0AAD8H1M7</accession>